<evidence type="ECO:0000256" key="1">
    <source>
        <dbReference type="SAM" id="Phobius"/>
    </source>
</evidence>
<proteinExistence type="predicted"/>
<keyword evidence="1" id="KW-0472">Membrane</keyword>
<evidence type="ECO:0000313" key="3">
    <source>
        <dbReference type="Proteomes" id="UP000698242"/>
    </source>
</evidence>
<feature type="transmembrane region" description="Helical" evidence="1">
    <location>
        <begin position="26"/>
        <end position="47"/>
    </location>
</feature>
<accession>A0A921NSM4</accession>
<evidence type="ECO:0000313" key="2">
    <source>
        <dbReference type="EMBL" id="KAF0674695.1"/>
    </source>
</evidence>
<name>A0A921NSM4_9RHOB</name>
<sequence>MPADLRAAMAGIRLPPDAAGGHLGELFAAAGAGLLGASLAALLLSMLARHAPRRRRAGGPVTTEARIAALGGLEENARRRALLLLMPHAERAQWATRLYRPGSTPRIHELEEALRGSGGPGRVHDAGTGA</sequence>
<comment type="caution">
    <text evidence="2">The sequence shown here is derived from an EMBL/GenBank/DDBJ whole genome shotgun (WGS) entry which is preliminary data.</text>
</comment>
<keyword evidence="1" id="KW-0812">Transmembrane</keyword>
<dbReference type="RefSeq" id="WP_159966579.1">
    <property type="nucleotide sequence ID" value="NZ_APKE01000036.1"/>
</dbReference>
<dbReference type="Proteomes" id="UP000698242">
    <property type="component" value="Unassembled WGS sequence"/>
</dbReference>
<keyword evidence="1" id="KW-1133">Transmembrane helix</keyword>
<dbReference type="AlphaFoldDB" id="A0A921NSM4"/>
<organism evidence="2 3">
    <name type="scientific">Profundibacterium mesophilum KAUST100406-0324</name>
    <dbReference type="NCBI Taxonomy" id="1037889"/>
    <lineage>
        <taxon>Bacteria</taxon>
        <taxon>Pseudomonadati</taxon>
        <taxon>Pseudomonadota</taxon>
        <taxon>Alphaproteobacteria</taxon>
        <taxon>Rhodobacterales</taxon>
        <taxon>Roseobacteraceae</taxon>
        <taxon>Profundibacterium</taxon>
    </lineage>
</organism>
<gene>
    <name evidence="2" type="ORF">PMES_03078</name>
</gene>
<reference evidence="2" key="1">
    <citation type="submission" date="2013-03" db="EMBL/GenBank/DDBJ databases">
        <title>Genome Sequence of the Profundibacterium mesophilum strain KAUST100406-0324T from Red Sea, a novel genus in the family Rhodobacteraceae.</title>
        <authorList>
            <person name="Essack M."/>
            <person name="Alam I."/>
            <person name="Lafi F."/>
            <person name="Alawi W."/>
            <person name="Kamanu F."/>
            <person name="Al-Suwailem A."/>
            <person name="Lee O.O."/>
            <person name="Xu Y."/>
            <person name="Bajic V."/>
            <person name="Qian P.-Y."/>
            <person name="Archer J."/>
        </authorList>
    </citation>
    <scope>NUCLEOTIDE SEQUENCE</scope>
    <source>
        <strain evidence="2">KAUST100406-0324</strain>
    </source>
</reference>
<protein>
    <submittedName>
        <fullName evidence="2">Uncharacterized protein</fullName>
    </submittedName>
</protein>
<dbReference type="EMBL" id="APKE01000036">
    <property type="protein sequence ID" value="KAF0674695.1"/>
    <property type="molecule type" value="Genomic_DNA"/>
</dbReference>
<keyword evidence="3" id="KW-1185">Reference proteome</keyword>